<accession>A0A2T1GAK7</accession>
<dbReference type="SUPFAM" id="SSF52540">
    <property type="entry name" value="P-loop containing nucleoside triphosphate hydrolases"/>
    <property type="match status" value="1"/>
</dbReference>
<keyword evidence="2" id="KW-0813">Transport</keyword>
<dbReference type="Proteomes" id="UP000238937">
    <property type="component" value="Unassembled WGS sequence"/>
</dbReference>
<name>A0A2T1GAK7_9CYAN</name>
<keyword evidence="13" id="KW-1185">Reference proteome</keyword>
<comment type="caution">
    <text evidence="12">The sequence shown here is derived from an EMBL/GenBank/DDBJ whole genome shotgun (WGS) entry which is preliminary data.</text>
</comment>
<reference evidence="12 13" key="1">
    <citation type="submission" date="2018-03" db="EMBL/GenBank/DDBJ databases">
        <title>The ancient ancestry and fast evolution of plastids.</title>
        <authorList>
            <person name="Moore K.R."/>
            <person name="Magnabosco C."/>
            <person name="Momper L."/>
            <person name="Gold D.A."/>
            <person name="Bosak T."/>
            <person name="Fournier G.P."/>
        </authorList>
    </citation>
    <scope>NUCLEOTIDE SEQUENCE [LARGE SCALE GENOMIC DNA]</scope>
    <source>
        <strain evidence="12 13">CCALA 037</strain>
    </source>
</reference>
<keyword evidence="8 9" id="KW-0472">Membrane</keyword>
<evidence type="ECO:0000256" key="1">
    <source>
        <dbReference type="ARBA" id="ARBA00004651"/>
    </source>
</evidence>
<dbReference type="PANTHER" id="PTHR43394">
    <property type="entry name" value="ATP-DEPENDENT PERMEASE MDL1, MITOCHONDRIAL"/>
    <property type="match status" value="1"/>
</dbReference>
<feature type="domain" description="ABC transporter" evidence="10">
    <location>
        <begin position="366"/>
        <end position="600"/>
    </location>
</feature>
<keyword evidence="4 9" id="KW-0812">Transmembrane</keyword>
<dbReference type="SMART" id="SM00382">
    <property type="entry name" value="AAA"/>
    <property type="match status" value="1"/>
</dbReference>
<dbReference type="PROSITE" id="PS50893">
    <property type="entry name" value="ABC_TRANSPORTER_2"/>
    <property type="match status" value="1"/>
</dbReference>
<dbReference type="PROSITE" id="PS00211">
    <property type="entry name" value="ABC_TRANSPORTER_1"/>
    <property type="match status" value="1"/>
</dbReference>
<keyword evidence="7 9" id="KW-1133">Transmembrane helix</keyword>
<evidence type="ECO:0000259" key="11">
    <source>
        <dbReference type="PROSITE" id="PS50929"/>
    </source>
</evidence>
<dbReference type="InterPro" id="IPR003439">
    <property type="entry name" value="ABC_transporter-like_ATP-bd"/>
</dbReference>
<protein>
    <submittedName>
        <fullName evidence="12">Protein tyrosine phosphatase</fullName>
    </submittedName>
</protein>
<evidence type="ECO:0000313" key="13">
    <source>
        <dbReference type="Proteomes" id="UP000238937"/>
    </source>
</evidence>
<dbReference type="OrthoDB" id="9762790at2"/>
<dbReference type="PROSITE" id="PS50929">
    <property type="entry name" value="ABC_TM1F"/>
    <property type="match status" value="1"/>
</dbReference>
<dbReference type="GO" id="GO:0005524">
    <property type="term" value="F:ATP binding"/>
    <property type="evidence" value="ECO:0007669"/>
    <property type="project" value="UniProtKB-KW"/>
</dbReference>
<feature type="domain" description="ABC transmembrane type-1" evidence="11">
    <location>
        <begin position="37"/>
        <end position="332"/>
    </location>
</feature>
<evidence type="ECO:0000256" key="2">
    <source>
        <dbReference type="ARBA" id="ARBA00022448"/>
    </source>
</evidence>
<dbReference type="GO" id="GO:0005886">
    <property type="term" value="C:plasma membrane"/>
    <property type="evidence" value="ECO:0007669"/>
    <property type="project" value="UniProtKB-SubCell"/>
</dbReference>
<dbReference type="Gene3D" id="1.20.1560.10">
    <property type="entry name" value="ABC transporter type 1, transmembrane domain"/>
    <property type="match status" value="1"/>
</dbReference>
<dbReference type="InterPro" id="IPR011527">
    <property type="entry name" value="ABC1_TM_dom"/>
</dbReference>
<dbReference type="InterPro" id="IPR036640">
    <property type="entry name" value="ABC1_TM_sf"/>
</dbReference>
<sequence>MIQTGEKELKGIIPGSWRILARFWPQIRQRKLLIGSSLFALLAETALGLLEPWPLKFIFDGVLLSKTDIYPDILGFARGLSPLWLLALLAASIVAIAALRSVTAYLSTYGMALAAIQVLSEVRSNLYSHIQRLSLSFHQRFKSGDLIARVTYDIERLRLVTIKTALPFMANVVTIVGMMGVMFWLNWELALISIAIFPLFAITTSNIVGKIRKETNKHRNSEGAIADTTSETIGAIRVVQALSLHDMLEQNFLIQNTKSLQEGVRSLKLAIFLEGLVKVLMALVLAFVVWRSSLLVLQKTLTPGDVLIFVNYLKTAFDPMRQISKQIGQIAKAIASGERAIDILDYEPHVRDFPGATKAHPFYGSVSFQDVSFGYDPNRQILKQVNFAVEPGQQIALVGPSGSGKSTLASLLLRLYDPTDGGILIDGRDIRSYKLDSLRQQISVVMQDSVLFAVSIRENITYGRLGATDAEVEHAARLANAHDFIMDLPQGYDTVVSERGGTLSGGQRQRIAIARAAIRHSPIVILDEPTTGLDGASEHAVNEALNRLTQGSTTFLISHNLRAVERFDLIFYIEKGEILERGTHPELMAQAGRYAQLYRLQNDANNLDPQGIEHVLEA</sequence>
<dbReference type="GO" id="GO:0016887">
    <property type="term" value="F:ATP hydrolysis activity"/>
    <property type="evidence" value="ECO:0007669"/>
    <property type="project" value="InterPro"/>
</dbReference>
<dbReference type="InterPro" id="IPR017871">
    <property type="entry name" value="ABC_transporter-like_CS"/>
</dbReference>
<feature type="transmembrane region" description="Helical" evidence="9">
    <location>
        <begin position="165"/>
        <end position="185"/>
    </location>
</feature>
<keyword evidence="6" id="KW-0067">ATP-binding</keyword>
<dbReference type="Pfam" id="PF00664">
    <property type="entry name" value="ABC_membrane"/>
    <property type="match status" value="1"/>
</dbReference>
<dbReference type="Gene3D" id="3.40.50.300">
    <property type="entry name" value="P-loop containing nucleotide triphosphate hydrolases"/>
    <property type="match status" value="1"/>
</dbReference>
<dbReference type="PANTHER" id="PTHR43394:SF1">
    <property type="entry name" value="ATP-BINDING CASSETTE SUB-FAMILY B MEMBER 10, MITOCHONDRIAL"/>
    <property type="match status" value="1"/>
</dbReference>
<dbReference type="EMBL" id="PVWO01000281">
    <property type="protein sequence ID" value="PSB54186.1"/>
    <property type="molecule type" value="Genomic_DNA"/>
</dbReference>
<evidence type="ECO:0000256" key="7">
    <source>
        <dbReference type="ARBA" id="ARBA00022989"/>
    </source>
</evidence>
<gene>
    <name evidence="12" type="ORF">C7B77_18965</name>
</gene>
<evidence type="ECO:0000256" key="3">
    <source>
        <dbReference type="ARBA" id="ARBA00022475"/>
    </source>
</evidence>
<evidence type="ECO:0000256" key="8">
    <source>
        <dbReference type="ARBA" id="ARBA00023136"/>
    </source>
</evidence>
<dbReference type="RefSeq" id="WP_106308328.1">
    <property type="nucleotide sequence ID" value="NZ_PVWO01000281.1"/>
</dbReference>
<proteinExistence type="predicted"/>
<evidence type="ECO:0000256" key="9">
    <source>
        <dbReference type="SAM" id="Phobius"/>
    </source>
</evidence>
<evidence type="ECO:0000313" key="12">
    <source>
        <dbReference type="EMBL" id="PSB54186.1"/>
    </source>
</evidence>
<dbReference type="InterPro" id="IPR003593">
    <property type="entry name" value="AAA+_ATPase"/>
</dbReference>
<feature type="transmembrane region" description="Helical" evidence="9">
    <location>
        <begin position="269"/>
        <end position="290"/>
    </location>
</feature>
<keyword evidence="5" id="KW-0547">Nucleotide-binding</keyword>
<dbReference type="Pfam" id="PF00005">
    <property type="entry name" value="ABC_tran"/>
    <property type="match status" value="1"/>
</dbReference>
<evidence type="ECO:0000256" key="4">
    <source>
        <dbReference type="ARBA" id="ARBA00022692"/>
    </source>
</evidence>
<dbReference type="SUPFAM" id="SSF90123">
    <property type="entry name" value="ABC transporter transmembrane region"/>
    <property type="match status" value="1"/>
</dbReference>
<evidence type="ECO:0000259" key="10">
    <source>
        <dbReference type="PROSITE" id="PS50893"/>
    </source>
</evidence>
<feature type="transmembrane region" description="Helical" evidence="9">
    <location>
        <begin position="83"/>
        <end position="102"/>
    </location>
</feature>
<dbReference type="FunFam" id="3.40.50.300:FF:000221">
    <property type="entry name" value="Multidrug ABC transporter ATP-binding protein"/>
    <property type="match status" value="1"/>
</dbReference>
<dbReference type="AlphaFoldDB" id="A0A2T1GAK7"/>
<comment type="subcellular location">
    <subcellularLocation>
        <location evidence="1">Cell membrane</location>
        <topology evidence="1">Multi-pass membrane protein</topology>
    </subcellularLocation>
</comment>
<evidence type="ECO:0000256" key="6">
    <source>
        <dbReference type="ARBA" id="ARBA00022840"/>
    </source>
</evidence>
<dbReference type="GO" id="GO:0015421">
    <property type="term" value="F:ABC-type oligopeptide transporter activity"/>
    <property type="evidence" value="ECO:0007669"/>
    <property type="project" value="TreeGrafter"/>
</dbReference>
<keyword evidence="3" id="KW-1003">Cell membrane</keyword>
<organism evidence="12 13">
    <name type="scientific">Chamaesiphon polymorphus CCALA 037</name>
    <dbReference type="NCBI Taxonomy" id="2107692"/>
    <lineage>
        <taxon>Bacteria</taxon>
        <taxon>Bacillati</taxon>
        <taxon>Cyanobacteriota</taxon>
        <taxon>Cyanophyceae</taxon>
        <taxon>Gomontiellales</taxon>
        <taxon>Chamaesiphonaceae</taxon>
        <taxon>Chamaesiphon</taxon>
    </lineage>
</organism>
<feature type="transmembrane region" description="Helical" evidence="9">
    <location>
        <begin position="191"/>
        <end position="209"/>
    </location>
</feature>
<dbReference type="CDD" id="cd18564">
    <property type="entry name" value="ABC_6TM_exporter_like"/>
    <property type="match status" value="1"/>
</dbReference>
<feature type="transmembrane region" description="Helical" evidence="9">
    <location>
        <begin position="32"/>
        <end position="50"/>
    </location>
</feature>
<dbReference type="InterPro" id="IPR027417">
    <property type="entry name" value="P-loop_NTPase"/>
</dbReference>
<evidence type="ECO:0000256" key="5">
    <source>
        <dbReference type="ARBA" id="ARBA00022741"/>
    </source>
</evidence>
<dbReference type="InterPro" id="IPR039421">
    <property type="entry name" value="Type_1_exporter"/>
</dbReference>